<evidence type="ECO:0000313" key="3">
    <source>
        <dbReference type="Proteomes" id="UP000244073"/>
    </source>
</evidence>
<dbReference type="EMBL" id="MSFN02000001">
    <property type="protein sequence ID" value="PTU24253.1"/>
    <property type="molecule type" value="Genomic_DNA"/>
</dbReference>
<organism evidence="2 3">
    <name type="scientific">Aspergillus ochraceoroseus IBT 24754</name>
    <dbReference type="NCBI Taxonomy" id="1392256"/>
    <lineage>
        <taxon>Eukaryota</taxon>
        <taxon>Fungi</taxon>
        <taxon>Dikarya</taxon>
        <taxon>Ascomycota</taxon>
        <taxon>Pezizomycotina</taxon>
        <taxon>Eurotiomycetes</taxon>
        <taxon>Eurotiomycetidae</taxon>
        <taxon>Eurotiales</taxon>
        <taxon>Aspergillaceae</taxon>
        <taxon>Aspergillus</taxon>
        <taxon>Aspergillus subgen. Nidulantes</taxon>
    </lineage>
</organism>
<accession>A0A2T5M6V2</accession>
<keyword evidence="1" id="KW-1133">Transmembrane helix</keyword>
<proteinExistence type="predicted"/>
<protein>
    <submittedName>
        <fullName evidence="2">Uncharacterized protein</fullName>
    </submittedName>
</protein>
<evidence type="ECO:0000256" key="1">
    <source>
        <dbReference type="SAM" id="Phobius"/>
    </source>
</evidence>
<gene>
    <name evidence="2" type="ORF">P175DRAFT_024867</name>
</gene>
<dbReference type="RefSeq" id="XP_040755645.1">
    <property type="nucleotide sequence ID" value="XM_040892689.1"/>
</dbReference>
<dbReference type="GeneID" id="63809571"/>
<feature type="transmembrane region" description="Helical" evidence="1">
    <location>
        <begin position="126"/>
        <end position="149"/>
    </location>
</feature>
<sequence>MYVCCTSSCSGRGCAGKKRKISPHFQFHLNSFIQCAWFDCIQWRREKVKKKCCRLRNLNLENRLDFGSVIVVDTRWILSPHLSLFLYLLSLLLSCSTQYITTPTVVSCYLPSPQRNPLLLPAKNSSLPSLLLLFGFTHFSSFLSLFILFPRFYFHPER</sequence>
<dbReference type="Proteomes" id="UP000244073">
    <property type="component" value="Unassembled WGS sequence"/>
</dbReference>
<keyword evidence="1" id="KW-0472">Membrane</keyword>
<dbReference type="VEuPathDB" id="FungiDB:P175DRAFT_024867"/>
<dbReference type="AlphaFoldDB" id="A0A2T5M6V2"/>
<comment type="caution">
    <text evidence="2">The sequence shown here is derived from an EMBL/GenBank/DDBJ whole genome shotgun (WGS) entry which is preliminary data.</text>
</comment>
<reference evidence="2 3" key="1">
    <citation type="journal article" date="2018" name="Proc. Natl. Acad. Sci. U.S.A.">
        <title>Linking secondary metabolites to gene clusters through genome sequencing of six diverse Aspergillus species.</title>
        <authorList>
            <person name="Kaerboelling I."/>
            <person name="Vesth T.C."/>
            <person name="Frisvad J.C."/>
            <person name="Nybo J.L."/>
            <person name="Theobald S."/>
            <person name="Kuo A."/>
            <person name="Bowyer P."/>
            <person name="Matsuda Y."/>
            <person name="Mondo S."/>
            <person name="Lyhne E.K."/>
            <person name="Kogle M.E."/>
            <person name="Clum A."/>
            <person name="Lipzen A."/>
            <person name="Salamov A."/>
            <person name="Ngan C.Y."/>
            <person name="Daum C."/>
            <person name="Chiniquy J."/>
            <person name="Barry K."/>
            <person name="LaButti K."/>
            <person name="Haridas S."/>
            <person name="Simmons B.A."/>
            <person name="Magnuson J.K."/>
            <person name="Mortensen U.H."/>
            <person name="Larsen T.O."/>
            <person name="Grigoriev I.V."/>
            <person name="Baker S.E."/>
            <person name="Andersen M.R."/>
        </authorList>
    </citation>
    <scope>NUCLEOTIDE SEQUENCE [LARGE SCALE GENOMIC DNA]</scope>
    <source>
        <strain evidence="2 3">IBT 24754</strain>
    </source>
</reference>
<evidence type="ECO:0000313" key="2">
    <source>
        <dbReference type="EMBL" id="PTU24253.1"/>
    </source>
</evidence>
<keyword evidence="1" id="KW-0812">Transmembrane</keyword>
<feature type="transmembrane region" description="Helical" evidence="1">
    <location>
        <begin position="84"/>
        <end position="106"/>
    </location>
</feature>
<name>A0A2T5M6V2_9EURO</name>